<name>A0ABR2XVU1_9PEZI</name>
<feature type="region of interest" description="Disordered" evidence="1">
    <location>
        <begin position="19"/>
        <end position="78"/>
    </location>
</feature>
<feature type="compositionally biased region" description="Basic residues" evidence="1">
    <location>
        <begin position="117"/>
        <end position="131"/>
    </location>
</feature>
<protein>
    <submittedName>
        <fullName evidence="2">Uncharacterized protein</fullName>
    </submittedName>
</protein>
<accession>A0ABR2XVU1</accession>
<gene>
    <name evidence="2" type="ORF">SCAR479_05254</name>
</gene>
<feature type="compositionally biased region" description="Low complexity" evidence="1">
    <location>
        <begin position="24"/>
        <end position="40"/>
    </location>
</feature>
<dbReference type="Proteomes" id="UP001465668">
    <property type="component" value="Unassembled WGS sequence"/>
</dbReference>
<evidence type="ECO:0000313" key="3">
    <source>
        <dbReference type="Proteomes" id="UP001465668"/>
    </source>
</evidence>
<feature type="compositionally biased region" description="Basic and acidic residues" evidence="1">
    <location>
        <begin position="132"/>
        <end position="142"/>
    </location>
</feature>
<dbReference type="EMBL" id="JARVKM010000018">
    <property type="protein sequence ID" value="KAK9777928.1"/>
    <property type="molecule type" value="Genomic_DNA"/>
</dbReference>
<evidence type="ECO:0000313" key="2">
    <source>
        <dbReference type="EMBL" id="KAK9777928.1"/>
    </source>
</evidence>
<evidence type="ECO:0000256" key="1">
    <source>
        <dbReference type="SAM" id="MobiDB-lite"/>
    </source>
</evidence>
<reference evidence="2 3" key="1">
    <citation type="submission" date="2024-02" db="EMBL/GenBank/DDBJ databases">
        <title>First draft genome assembly of two strains of Seiridium cardinale.</title>
        <authorList>
            <person name="Emiliani G."/>
            <person name="Scali E."/>
        </authorList>
    </citation>
    <scope>NUCLEOTIDE SEQUENCE [LARGE SCALE GENOMIC DNA]</scope>
    <source>
        <strain evidence="2 3">BM-138-000479</strain>
    </source>
</reference>
<sequence>MSTIINYQMRAHMNVLSHIEPDNSFPKSPDQQSPQSTTSSKARENAAGTEKTPEIKANNFWSLPTTPSPTDGTSDKLLNRVTTDIRISLKKPSPELEQDSEEFKRQAREIKKDIRRISKYKNRHRRKRSKSRNREEGGERETQERLKYEHEFRRRVSVMEGREFLLDFVQYHFASHMENITVKGTKTLEEIKMIGNEELSIGVRQCRRLFNAPVISDQVGLLLWQELRQGDALDHTHEFRTDDEAERDNISPEIVRRKRIEESDAHMAEYVAERQATPVCGDTHENAPRYQNTASPCPRTAPLAPIDTHCSPMRVIAALGLVTEQTSSSIPMEKKAVDGFLNGVKKSAFRGASQFAASLASGYA</sequence>
<keyword evidence="3" id="KW-1185">Reference proteome</keyword>
<proteinExistence type="predicted"/>
<organism evidence="2 3">
    <name type="scientific">Seiridium cardinale</name>
    <dbReference type="NCBI Taxonomy" id="138064"/>
    <lineage>
        <taxon>Eukaryota</taxon>
        <taxon>Fungi</taxon>
        <taxon>Dikarya</taxon>
        <taxon>Ascomycota</taxon>
        <taxon>Pezizomycotina</taxon>
        <taxon>Sordariomycetes</taxon>
        <taxon>Xylariomycetidae</taxon>
        <taxon>Amphisphaeriales</taxon>
        <taxon>Sporocadaceae</taxon>
        <taxon>Seiridium</taxon>
    </lineage>
</organism>
<comment type="caution">
    <text evidence="2">The sequence shown here is derived from an EMBL/GenBank/DDBJ whole genome shotgun (WGS) entry which is preliminary data.</text>
</comment>
<feature type="region of interest" description="Disordered" evidence="1">
    <location>
        <begin position="113"/>
        <end position="142"/>
    </location>
</feature>